<dbReference type="InterPro" id="IPR000832">
    <property type="entry name" value="GPCR_2_secretin-like"/>
</dbReference>
<evidence type="ECO:0000313" key="6">
    <source>
        <dbReference type="Proteomes" id="UP001152795"/>
    </source>
</evidence>
<evidence type="ECO:0000256" key="1">
    <source>
        <dbReference type="ARBA" id="ARBA00004141"/>
    </source>
</evidence>
<dbReference type="Proteomes" id="UP001152795">
    <property type="component" value="Unassembled WGS sequence"/>
</dbReference>
<comment type="caution">
    <text evidence="5">The sequence shown here is derived from an EMBL/GenBank/DDBJ whole genome shotgun (WGS) entry which is preliminary data.</text>
</comment>
<dbReference type="GO" id="GO:0004930">
    <property type="term" value="F:G protein-coupled receptor activity"/>
    <property type="evidence" value="ECO:0007669"/>
    <property type="project" value="InterPro"/>
</dbReference>
<dbReference type="GO" id="GO:0016020">
    <property type="term" value="C:membrane"/>
    <property type="evidence" value="ECO:0007669"/>
    <property type="project" value="UniProtKB-SubCell"/>
</dbReference>
<dbReference type="PANTHER" id="PTHR45902">
    <property type="entry name" value="LATROPHILIN RECEPTOR-LIKE PROTEIN A"/>
    <property type="match status" value="1"/>
</dbReference>
<dbReference type="InterPro" id="IPR017981">
    <property type="entry name" value="GPCR_2-like_7TM"/>
</dbReference>
<name>A0A6S7KAY0_PARCT</name>
<dbReference type="GO" id="GO:0007166">
    <property type="term" value="P:cell surface receptor signaling pathway"/>
    <property type="evidence" value="ECO:0007669"/>
    <property type="project" value="InterPro"/>
</dbReference>
<evidence type="ECO:0000256" key="4">
    <source>
        <dbReference type="ARBA" id="ARBA00023136"/>
    </source>
</evidence>
<dbReference type="Pfam" id="PF00002">
    <property type="entry name" value="7tm_2"/>
    <property type="match status" value="1"/>
</dbReference>
<dbReference type="CDD" id="cd15039">
    <property type="entry name" value="7tmB3_Methuselah-like"/>
    <property type="match status" value="1"/>
</dbReference>
<dbReference type="OrthoDB" id="5959886at2759"/>
<keyword evidence="4" id="KW-0472">Membrane</keyword>
<keyword evidence="5" id="KW-0675">Receptor</keyword>
<dbReference type="Gene3D" id="1.20.1070.10">
    <property type="entry name" value="Rhodopsin 7-helix transmembrane proteins"/>
    <property type="match status" value="1"/>
</dbReference>
<gene>
    <name evidence="5" type="ORF">PACLA_8A037290</name>
</gene>
<sequence>MIVSSTLYGIIRFELELTNEQTLRLGKANYSNDAISQFENDRAYSTNNLPLHRLLLFSGKFNVTVEGIFNGMKMKETFTVFKTTSRQLACIQKQTYPKGTYTSIQNGKYYYINSTGKTFPRKQVFFEDDTNKSISVCEQIVFSSCVGRRINLTSEEYVKFDNLSIFYNRTKTIKDFGEYEIEGGQISMCIPETYPQLSPSDSLVIQTYLTWVCVALSLVFLFLVIQTYVLFPELRTLPGKNLLSLSMSLFLVQLLWLIPERWYPPTLCYIVAVIKHYLFLVSFVSMAIIAWYTHSVFASKEVQRRRPEKKNIYKYSAIVWGLPAMFVLVCAVVDQKDIYAVYVNELWCLFDNVQAQKYLFVLPVGVILLFNIIFFGLTVFRIQRVHSGTRLVHPDQSHRTMLWIYLKISALMGFGWLFGFINLLAGKSTLVFSYLFVIFASIQGVYIGLAFVVKKHIWQMYKKLLRKNPERFKLEVSSKLLESLKTCKETTL</sequence>
<comment type="subcellular location">
    <subcellularLocation>
        <location evidence="1">Membrane</location>
        <topology evidence="1">Multi-pass membrane protein</topology>
    </subcellularLocation>
</comment>
<dbReference type="SUPFAM" id="SSF81321">
    <property type="entry name" value="Family A G protein-coupled receptor-like"/>
    <property type="match status" value="1"/>
</dbReference>
<accession>A0A6S7KAY0</accession>
<dbReference type="AlphaFoldDB" id="A0A6S7KAY0"/>
<dbReference type="PROSITE" id="PS50261">
    <property type="entry name" value="G_PROTEIN_RECEP_F2_4"/>
    <property type="match status" value="1"/>
</dbReference>
<organism evidence="5 6">
    <name type="scientific">Paramuricea clavata</name>
    <name type="common">Red gorgonian</name>
    <name type="synonym">Violescent sea-whip</name>
    <dbReference type="NCBI Taxonomy" id="317549"/>
    <lineage>
        <taxon>Eukaryota</taxon>
        <taxon>Metazoa</taxon>
        <taxon>Cnidaria</taxon>
        <taxon>Anthozoa</taxon>
        <taxon>Octocorallia</taxon>
        <taxon>Malacalcyonacea</taxon>
        <taxon>Plexauridae</taxon>
        <taxon>Paramuricea</taxon>
    </lineage>
</organism>
<evidence type="ECO:0000313" key="5">
    <source>
        <dbReference type="EMBL" id="CAB4039110.1"/>
    </source>
</evidence>
<protein>
    <submittedName>
        <fullName evidence="5">Latrophilin receptor A</fullName>
    </submittedName>
</protein>
<reference evidence="5" key="1">
    <citation type="submission" date="2020-04" db="EMBL/GenBank/DDBJ databases">
        <authorList>
            <person name="Alioto T."/>
            <person name="Alioto T."/>
            <person name="Gomez Garrido J."/>
        </authorList>
    </citation>
    <scope>NUCLEOTIDE SEQUENCE</scope>
    <source>
        <strain evidence="5">A484AB</strain>
    </source>
</reference>
<proteinExistence type="predicted"/>
<keyword evidence="3" id="KW-1133">Transmembrane helix</keyword>
<dbReference type="PANTHER" id="PTHR45902:SF1">
    <property type="entry name" value="LATROPHILIN RECEPTOR-LIKE PROTEIN A"/>
    <property type="match status" value="1"/>
</dbReference>
<dbReference type="InterPro" id="IPR053231">
    <property type="entry name" value="GPCR_LN-TM7"/>
</dbReference>
<dbReference type="EMBL" id="CACRXK020024960">
    <property type="protein sequence ID" value="CAB4039110.1"/>
    <property type="molecule type" value="Genomic_DNA"/>
</dbReference>
<keyword evidence="2" id="KW-0812">Transmembrane</keyword>
<keyword evidence="6" id="KW-1185">Reference proteome</keyword>
<evidence type="ECO:0000256" key="2">
    <source>
        <dbReference type="ARBA" id="ARBA00022692"/>
    </source>
</evidence>
<evidence type="ECO:0000256" key="3">
    <source>
        <dbReference type="ARBA" id="ARBA00022989"/>
    </source>
</evidence>